<evidence type="ECO:0000313" key="9">
    <source>
        <dbReference type="EMBL" id="ASS89283.1"/>
    </source>
</evidence>
<gene>
    <name evidence="9" type="ORF">AP3564_02580</name>
</gene>
<accession>A0A163YKM7</accession>
<evidence type="ECO:0000256" key="3">
    <source>
        <dbReference type="ARBA" id="ARBA00010736"/>
    </source>
</evidence>
<feature type="domain" description="HPr" evidence="8">
    <location>
        <begin position="1"/>
        <end position="87"/>
    </location>
</feature>
<dbReference type="Proteomes" id="UP000214606">
    <property type="component" value="Chromosome"/>
</dbReference>
<keyword evidence="6" id="KW-0813">Transport</keyword>
<dbReference type="PROSITE" id="PS00589">
    <property type="entry name" value="PTS_HPR_SER"/>
    <property type="match status" value="1"/>
</dbReference>
<dbReference type="RefSeq" id="WP_066250986.1">
    <property type="nucleotide sequence ID" value="NZ_CP017703.1"/>
</dbReference>
<comment type="function">
    <text evidence="1">General (non sugar-specific) component of the phosphoenolpyruvate-dependent sugar phosphotransferase system (sugar PTS). This major carbohydrate active-transport system catalyzes the phosphorylation of incoming sugar substrates concomitantly with their translocation across the cell membrane. The phosphoryl group from phosphoenolpyruvate (PEP) is transferred to the phosphoryl carrier protein HPr by enzyme I. Phospho-HPr then transfers it to the PTS EIIA domain.</text>
</comment>
<comment type="subcellular location">
    <subcellularLocation>
        <location evidence="2">Cytoplasm</location>
    </subcellularLocation>
</comment>
<dbReference type="GO" id="GO:0009401">
    <property type="term" value="P:phosphoenolpyruvate-dependent sugar phosphotransferase system"/>
    <property type="evidence" value="ECO:0007669"/>
    <property type="project" value="UniProtKB-KW"/>
</dbReference>
<dbReference type="InterPro" id="IPR050399">
    <property type="entry name" value="HPr"/>
</dbReference>
<dbReference type="PROSITE" id="PS51350">
    <property type="entry name" value="PTS_HPR_DOM"/>
    <property type="match status" value="1"/>
</dbReference>
<dbReference type="InterPro" id="IPR000032">
    <property type="entry name" value="HPr-like"/>
</dbReference>
<proteinExistence type="inferred from homology"/>
<dbReference type="InterPro" id="IPR002114">
    <property type="entry name" value="PTS_HPr_Ser_P_site"/>
</dbReference>
<dbReference type="PANTHER" id="PTHR33705:SF2">
    <property type="entry name" value="PHOSPHOCARRIER PROTEIN NPR"/>
    <property type="match status" value="1"/>
</dbReference>
<comment type="similarity">
    <text evidence="3">Belongs to the HPr family.</text>
</comment>
<dbReference type="AlphaFoldDB" id="A0A163YKM7"/>
<evidence type="ECO:0000256" key="1">
    <source>
        <dbReference type="ARBA" id="ARBA00003681"/>
    </source>
</evidence>
<dbReference type="Pfam" id="PF00381">
    <property type="entry name" value="PTS-HPr"/>
    <property type="match status" value="1"/>
</dbReference>
<keyword evidence="6" id="KW-0762">Sugar transport</keyword>
<dbReference type="NCBIfam" id="TIGR01003">
    <property type="entry name" value="PTS_HPr_family"/>
    <property type="match status" value="1"/>
</dbReference>
<dbReference type="GO" id="GO:0005737">
    <property type="term" value="C:cytoplasm"/>
    <property type="evidence" value="ECO:0007669"/>
    <property type="project" value="UniProtKB-SubCell"/>
</dbReference>
<dbReference type="CDD" id="cd00367">
    <property type="entry name" value="PTS-HPr_like"/>
    <property type="match status" value="1"/>
</dbReference>
<evidence type="ECO:0000256" key="4">
    <source>
        <dbReference type="ARBA" id="ARBA00020422"/>
    </source>
</evidence>
<accession>A0A223E232</accession>
<dbReference type="Gene3D" id="3.30.1340.10">
    <property type="entry name" value="HPr-like"/>
    <property type="match status" value="1"/>
</dbReference>
<dbReference type="PANTHER" id="PTHR33705">
    <property type="entry name" value="PHOSPHOCARRIER PROTEIN HPR"/>
    <property type="match status" value="1"/>
</dbReference>
<dbReference type="PROSITE" id="PS00369">
    <property type="entry name" value="PTS_HPR_HIS"/>
    <property type="match status" value="1"/>
</dbReference>
<evidence type="ECO:0000256" key="2">
    <source>
        <dbReference type="ARBA" id="ARBA00004496"/>
    </source>
</evidence>
<name>A0A163YKM7_9BACI</name>
<evidence type="ECO:0000313" key="10">
    <source>
        <dbReference type="Proteomes" id="UP000214606"/>
    </source>
</evidence>
<keyword evidence="7" id="KW-0598">Phosphotransferase system</keyword>
<dbReference type="EMBL" id="CP017703">
    <property type="protein sequence ID" value="ASS89283.1"/>
    <property type="molecule type" value="Genomic_DNA"/>
</dbReference>
<reference evidence="9 10" key="1">
    <citation type="submission" date="2016-10" db="EMBL/GenBank/DDBJ databases">
        <title>The whole genome sequencing and assembly of Aeribacillus pallidus KCTC3564 strain.</title>
        <authorList>
            <person name="Lee Y.-J."/>
            <person name="Park M.-K."/>
            <person name="Yi H."/>
            <person name="Bahn Y.-S."/>
            <person name="Kim J.F."/>
            <person name="Lee D.-W."/>
        </authorList>
    </citation>
    <scope>NUCLEOTIDE SEQUENCE [LARGE SCALE GENOMIC DNA]</scope>
    <source>
        <strain evidence="9 10">KCTC3564</strain>
    </source>
</reference>
<dbReference type="PRINTS" id="PR00107">
    <property type="entry name" value="PHOSPHOCPHPR"/>
</dbReference>
<protein>
    <recommendedName>
        <fullName evidence="4">Phosphocarrier protein HPr</fullName>
    </recommendedName>
</protein>
<dbReference type="InterPro" id="IPR035895">
    <property type="entry name" value="HPr-like_sf"/>
</dbReference>
<evidence type="ECO:0000259" key="8">
    <source>
        <dbReference type="PROSITE" id="PS51350"/>
    </source>
</evidence>
<dbReference type="InterPro" id="IPR001020">
    <property type="entry name" value="PTS_HPr_His_P_site"/>
</dbReference>
<organism evidence="9 10">
    <name type="scientific">Aeribacillus pallidus</name>
    <dbReference type="NCBI Taxonomy" id="33936"/>
    <lineage>
        <taxon>Bacteria</taxon>
        <taxon>Bacillati</taxon>
        <taxon>Bacillota</taxon>
        <taxon>Bacilli</taxon>
        <taxon>Bacillales</taxon>
        <taxon>Bacillaceae</taxon>
        <taxon>Aeribacillus</taxon>
    </lineage>
</organism>
<dbReference type="KEGG" id="apak:AP3564_02580"/>
<keyword evidence="5" id="KW-0963">Cytoplasm</keyword>
<evidence type="ECO:0000256" key="6">
    <source>
        <dbReference type="ARBA" id="ARBA00022597"/>
    </source>
</evidence>
<dbReference type="SUPFAM" id="SSF55594">
    <property type="entry name" value="HPr-like"/>
    <property type="match status" value="1"/>
</dbReference>
<sequence length="87" mass="9775">MIEKEITVTIENGLHARPAADFVKKVNQYKSKVELMIGDRRINAKSILQLMSVAIMEGQTIKVMTDGEDEKDALAFIDFFLQSGKES</sequence>
<evidence type="ECO:0000256" key="7">
    <source>
        <dbReference type="ARBA" id="ARBA00022683"/>
    </source>
</evidence>
<evidence type="ECO:0000256" key="5">
    <source>
        <dbReference type="ARBA" id="ARBA00022490"/>
    </source>
</evidence>